<organism evidence="1 2">
    <name type="scientific">Chlamydomonas reinhardtii</name>
    <name type="common">Chlamydomonas smithii</name>
    <dbReference type="NCBI Taxonomy" id="3055"/>
    <lineage>
        <taxon>Eukaryota</taxon>
        <taxon>Viridiplantae</taxon>
        <taxon>Chlorophyta</taxon>
        <taxon>core chlorophytes</taxon>
        <taxon>Chlorophyceae</taxon>
        <taxon>CS clade</taxon>
        <taxon>Chlamydomonadales</taxon>
        <taxon>Chlamydomonadaceae</taxon>
        <taxon>Chlamydomonas</taxon>
    </lineage>
</organism>
<evidence type="ECO:0000313" key="2">
    <source>
        <dbReference type="Proteomes" id="UP000006906"/>
    </source>
</evidence>
<dbReference type="KEGG" id="cre:CHLRE_09g387700v5"/>
<dbReference type="PANTHER" id="PTHR22916:SF3">
    <property type="entry name" value="UDP-GLCNAC:BETAGAL BETA-1,3-N-ACETYLGLUCOSAMINYLTRANSFERASE-LIKE PROTEIN 1"/>
    <property type="match status" value="1"/>
</dbReference>
<dbReference type="STRING" id="3055.A0A2K3DDQ9"/>
<sequence>MAFQSRPMFSIMLNYFKRPWAIRRMASSMATSCGGSGMGCEAVVNVDNPHEADEWAAVTLQSKGFVVPVFSSNVHETRGYNRAAKVARGKLLVVWQDDQIAPESPKWVHDLVKVFDAYPQLAIIGMNTYRLCKHLEGTNRWGAPDYWLPDPKTGVRWTYAQNVDFAPLVVRAVAYSALGGLDEGFSRSGDCGIWGDWELCNRAWMDGWQTGFMFMEGRQGDGHAGGTHTGGNAEKCWGRQQLVTSSGFTKRYGTQLLQDELCGKVWDLNMRSFTLADPNDPKKCPYGSEGLTRFANCTKPA</sequence>
<evidence type="ECO:0008006" key="3">
    <source>
        <dbReference type="Google" id="ProtNLM"/>
    </source>
</evidence>
<dbReference type="GeneID" id="5720014"/>
<dbReference type="Gramene" id="PNW78666">
    <property type="protein sequence ID" value="PNW78666"/>
    <property type="gene ID" value="CHLRE_09g387700v5"/>
</dbReference>
<dbReference type="Gene3D" id="3.90.550.10">
    <property type="entry name" value="Spore Coat Polysaccharide Biosynthesis Protein SpsA, Chain A"/>
    <property type="match status" value="1"/>
</dbReference>
<name>A0A2K3DDQ9_CHLRE</name>
<dbReference type="GO" id="GO:0016757">
    <property type="term" value="F:glycosyltransferase activity"/>
    <property type="evidence" value="ECO:0007669"/>
    <property type="project" value="UniProtKB-ARBA"/>
</dbReference>
<dbReference type="Proteomes" id="UP000006906">
    <property type="component" value="Chromosome 9"/>
</dbReference>
<dbReference type="InParanoid" id="A0A2K3DDQ9"/>
<keyword evidence="2" id="KW-1185">Reference proteome</keyword>
<dbReference type="SUPFAM" id="SSF53448">
    <property type="entry name" value="Nucleotide-diphospho-sugar transferases"/>
    <property type="match status" value="1"/>
</dbReference>
<dbReference type="EMBL" id="CM008970">
    <property type="protein sequence ID" value="PNW78666.1"/>
    <property type="molecule type" value="Genomic_DNA"/>
</dbReference>
<accession>A0A2K3DDQ9</accession>
<protein>
    <recommendedName>
        <fullName evidence="3">Glycosyltransferase 2-like domain-containing protein</fullName>
    </recommendedName>
</protein>
<evidence type="ECO:0000313" key="1">
    <source>
        <dbReference type="EMBL" id="PNW78666.1"/>
    </source>
</evidence>
<dbReference type="RefSeq" id="XP_042921052.1">
    <property type="nucleotide sequence ID" value="XM_043065444.1"/>
</dbReference>
<dbReference type="InterPro" id="IPR029044">
    <property type="entry name" value="Nucleotide-diphossugar_trans"/>
</dbReference>
<dbReference type="PANTHER" id="PTHR22916">
    <property type="entry name" value="GLYCOSYLTRANSFERASE"/>
    <property type="match status" value="1"/>
</dbReference>
<dbReference type="PaxDb" id="3055-EDP02527"/>
<proteinExistence type="predicted"/>
<dbReference type="AlphaFoldDB" id="A0A2K3DDQ9"/>
<reference evidence="1 2" key="1">
    <citation type="journal article" date="2007" name="Science">
        <title>The Chlamydomonas genome reveals the evolution of key animal and plant functions.</title>
        <authorList>
            <person name="Merchant S.S."/>
            <person name="Prochnik S.E."/>
            <person name="Vallon O."/>
            <person name="Harris E.H."/>
            <person name="Karpowicz S.J."/>
            <person name="Witman G.B."/>
            <person name="Terry A."/>
            <person name="Salamov A."/>
            <person name="Fritz-Laylin L.K."/>
            <person name="Marechal-Drouard L."/>
            <person name="Marshall W.F."/>
            <person name="Qu L.H."/>
            <person name="Nelson D.R."/>
            <person name="Sanderfoot A.A."/>
            <person name="Spalding M.H."/>
            <person name="Kapitonov V.V."/>
            <person name="Ren Q."/>
            <person name="Ferris P."/>
            <person name="Lindquist E."/>
            <person name="Shapiro H."/>
            <person name="Lucas S.M."/>
            <person name="Grimwood J."/>
            <person name="Schmutz J."/>
            <person name="Cardol P."/>
            <person name="Cerutti H."/>
            <person name="Chanfreau G."/>
            <person name="Chen C.L."/>
            <person name="Cognat V."/>
            <person name="Croft M.T."/>
            <person name="Dent R."/>
            <person name="Dutcher S."/>
            <person name="Fernandez E."/>
            <person name="Fukuzawa H."/>
            <person name="Gonzalez-Ballester D."/>
            <person name="Gonzalez-Halphen D."/>
            <person name="Hallmann A."/>
            <person name="Hanikenne M."/>
            <person name="Hippler M."/>
            <person name="Inwood W."/>
            <person name="Jabbari K."/>
            <person name="Kalanon M."/>
            <person name="Kuras R."/>
            <person name="Lefebvre P.A."/>
            <person name="Lemaire S.D."/>
            <person name="Lobanov A.V."/>
            <person name="Lohr M."/>
            <person name="Manuell A."/>
            <person name="Meier I."/>
            <person name="Mets L."/>
            <person name="Mittag M."/>
            <person name="Mittelmeier T."/>
            <person name="Moroney J.V."/>
            <person name="Moseley J."/>
            <person name="Napoli C."/>
            <person name="Nedelcu A.M."/>
            <person name="Niyogi K."/>
            <person name="Novoselov S.V."/>
            <person name="Paulsen I.T."/>
            <person name="Pazour G."/>
            <person name="Purton S."/>
            <person name="Ral J.P."/>
            <person name="Riano-Pachon D.M."/>
            <person name="Riekhof W."/>
            <person name="Rymarquis L."/>
            <person name="Schroda M."/>
            <person name="Stern D."/>
            <person name="Umen J."/>
            <person name="Willows R."/>
            <person name="Wilson N."/>
            <person name="Zimmer S.L."/>
            <person name="Allmer J."/>
            <person name="Balk J."/>
            <person name="Bisova K."/>
            <person name="Chen C.J."/>
            <person name="Elias M."/>
            <person name="Gendler K."/>
            <person name="Hauser C."/>
            <person name="Lamb M.R."/>
            <person name="Ledford H."/>
            <person name="Long J.C."/>
            <person name="Minagawa J."/>
            <person name="Page M.D."/>
            <person name="Pan J."/>
            <person name="Pootakham W."/>
            <person name="Roje S."/>
            <person name="Rose A."/>
            <person name="Stahlberg E."/>
            <person name="Terauchi A.M."/>
            <person name="Yang P."/>
            <person name="Ball S."/>
            <person name="Bowler C."/>
            <person name="Dieckmann C.L."/>
            <person name="Gladyshev V.N."/>
            <person name="Green P."/>
            <person name="Jorgensen R."/>
            <person name="Mayfield S."/>
            <person name="Mueller-Roeber B."/>
            <person name="Rajamani S."/>
            <person name="Sayre R.T."/>
            <person name="Brokstein P."/>
            <person name="Dubchak I."/>
            <person name="Goodstein D."/>
            <person name="Hornick L."/>
            <person name="Huang Y.W."/>
            <person name="Jhaveri J."/>
            <person name="Luo Y."/>
            <person name="Martinez D."/>
            <person name="Ngau W.C."/>
            <person name="Otillar B."/>
            <person name="Poliakov A."/>
            <person name="Porter A."/>
            <person name="Szajkowski L."/>
            <person name="Werner G."/>
            <person name="Zhou K."/>
            <person name="Grigoriev I.V."/>
            <person name="Rokhsar D.S."/>
            <person name="Grossman A.R."/>
        </authorList>
    </citation>
    <scope>NUCLEOTIDE SEQUENCE [LARGE SCALE GENOMIC DNA]</scope>
    <source>
        <strain evidence="2">CC-503</strain>
    </source>
</reference>
<dbReference type="OrthoDB" id="2918at2759"/>
<gene>
    <name evidence="1" type="ORF">CHLRE_09g387700v5</name>
</gene>